<dbReference type="PROSITE" id="PS50297">
    <property type="entry name" value="ANK_REP_REGION"/>
    <property type="match status" value="3"/>
</dbReference>
<dbReference type="PRINTS" id="PR01415">
    <property type="entry name" value="ANKYRIN"/>
</dbReference>
<sequence length="170" mass="18534">MNYPSTEPYFQAAREGDAPRLQVLLGSQPDRANIENEEGLTLLGYAAHYGQVEAVRVLIEEGADINAVSHSRISYIPSNTALHAAIAGERNMDVIRLLLSHQADTRIFDSNGHTCLHTAAYHDDNTGLIRLLLEHGADIHARLGEGESALSLAEKQGNHQVAELLKQYGA</sequence>
<organism evidence="4 5">
    <name type="scientific">Paenibacillus chibensis</name>
    <dbReference type="NCBI Taxonomy" id="59846"/>
    <lineage>
        <taxon>Bacteria</taxon>
        <taxon>Bacillati</taxon>
        <taxon>Bacillota</taxon>
        <taxon>Bacilli</taxon>
        <taxon>Bacillales</taxon>
        <taxon>Paenibacillaceae</taxon>
        <taxon>Paenibacillus</taxon>
    </lineage>
</organism>
<reference evidence="4 5" key="1">
    <citation type="submission" date="2023-03" db="EMBL/GenBank/DDBJ databases">
        <title>Bacillus Genome Sequencing.</title>
        <authorList>
            <person name="Dunlap C."/>
        </authorList>
    </citation>
    <scope>NUCLEOTIDE SEQUENCE [LARGE SCALE GENOMIC DNA]</scope>
    <source>
        <strain evidence="4 5">NRS-52</strain>
    </source>
</reference>
<dbReference type="PROSITE" id="PS50088">
    <property type="entry name" value="ANK_REPEAT"/>
    <property type="match status" value="4"/>
</dbReference>
<evidence type="ECO:0000313" key="5">
    <source>
        <dbReference type="Proteomes" id="UP001343257"/>
    </source>
</evidence>
<dbReference type="PANTHER" id="PTHR24198">
    <property type="entry name" value="ANKYRIN REPEAT AND PROTEIN KINASE DOMAIN-CONTAINING PROTEIN"/>
    <property type="match status" value="1"/>
</dbReference>
<feature type="repeat" description="ANK" evidence="3">
    <location>
        <begin position="77"/>
        <end position="110"/>
    </location>
</feature>
<feature type="repeat" description="ANK" evidence="3">
    <location>
        <begin position="111"/>
        <end position="144"/>
    </location>
</feature>
<dbReference type="EMBL" id="JARTLD010000025">
    <property type="protein sequence ID" value="MED5017787.1"/>
    <property type="molecule type" value="Genomic_DNA"/>
</dbReference>
<comment type="caution">
    <text evidence="4">The sequence shown here is derived from an EMBL/GenBank/DDBJ whole genome shotgun (WGS) entry which is preliminary data.</text>
</comment>
<dbReference type="InterPro" id="IPR036770">
    <property type="entry name" value="Ankyrin_rpt-contain_sf"/>
</dbReference>
<keyword evidence="5" id="KW-1185">Reference proteome</keyword>
<dbReference type="Pfam" id="PF00023">
    <property type="entry name" value="Ank"/>
    <property type="match status" value="1"/>
</dbReference>
<evidence type="ECO:0000256" key="3">
    <source>
        <dbReference type="PROSITE-ProRule" id="PRU00023"/>
    </source>
</evidence>
<evidence type="ECO:0000256" key="2">
    <source>
        <dbReference type="ARBA" id="ARBA00023043"/>
    </source>
</evidence>
<accession>A0ABU6PTV3</accession>
<feature type="repeat" description="ANK" evidence="3">
    <location>
        <begin position="38"/>
        <end position="70"/>
    </location>
</feature>
<feature type="repeat" description="ANK" evidence="3">
    <location>
        <begin position="145"/>
        <end position="170"/>
    </location>
</feature>
<dbReference type="Pfam" id="PF12796">
    <property type="entry name" value="Ank_2"/>
    <property type="match status" value="1"/>
</dbReference>
<evidence type="ECO:0000313" key="4">
    <source>
        <dbReference type="EMBL" id="MED5017787.1"/>
    </source>
</evidence>
<keyword evidence="2 3" id="KW-0040">ANK repeat</keyword>
<gene>
    <name evidence="4" type="ORF">P9847_10775</name>
</gene>
<dbReference type="RefSeq" id="WP_328277653.1">
    <property type="nucleotide sequence ID" value="NZ_JARTLD010000025.1"/>
</dbReference>
<name>A0ABU6PTV3_9BACL</name>
<proteinExistence type="predicted"/>
<protein>
    <submittedName>
        <fullName evidence="4">Ankyrin repeat domain-containing protein</fullName>
    </submittedName>
</protein>
<dbReference type="Proteomes" id="UP001343257">
    <property type="component" value="Unassembled WGS sequence"/>
</dbReference>
<dbReference type="PANTHER" id="PTHR24198:SF165">
    <property type="entry name" value="ANKYRIN REPEAT-CONTAINING PROTEIN-RELATED"/>
    <property type="match status" value="1"/>
</dbReference>
<evidence type="ECO:0000256" key="1">
    <source>
        <dbReference type="ARBA" id="ARBA00022737"/>
    </source>
</evidence>
<dbReference type="InterPro" id="IPR002110">
    <property type="entry name" value="Ankyrin_rpt"/>
</dbReference>
<dbReference type="Gene3D" id="1.25.40.20">
    <property type="entry name" value="Ankyrin repeat-containing domain"/>
    <property type="match status" value="1"/>
</dbReference>
<dbReference type="SMART" id="SM00248">
    <property type="entry name" value="ANK"/>
    <property type="match status" value="4"/>
</dbReference>
<keyword evidence="1" id="KW-0677">Repeat</keyword>
<dbReference type="SUPFAM" id="SSF48403">
    <property type="entry name" value="Ankyrin repeat"/>
    <property type="match status" value="1"/>
</dbReference>